<protein>
    <submittedName>
        <fullName evidence="2">Uncharacterized protein</fullName>
    </submittedName>
</protein>
<proteinExistence type="predicted"/>
<reference evidence="2" key="1">
    <citation type="submission" date="2023-05" db="EMBL/GenBank/DDBJ databases">
        <title>Nepenthes gracilis genome sequencing.</title>
        <authorList>
            <person name="Fukushima K."/>
        </authorList>
    </citation>
    <scope>NUCLEOTIDE SEQUENCE</scope>
    <source>
        <strain evidence="2">SING2019-196</strain>
    </source>
</reference>
<keyword evidence="3" id="KW-1185">Reference proteome</keyword>
<evidence type="ECO:0000256" key="1">
    <source>
        <dbReference type="SAM" id="MobiDB-lite"/>
    </source>
</evidence>
<gene>
    <name evidence="2" type="ORF">Nepgr_024784</name>
</gene>
<dbReference type="AlphaFoldDB" id="A0AAD3T6K1"/>
<comment type="caution">
    <text evidence="2">The sequence shown here is derived from an EMBL/GenBank/DDBJ whole genome shotgun (WGS) entry which is preliminary data.</text>
</comment>
<dbReference type="Proteomes" id="UP001279734">
    <property type="component" value="Unassembled WGS sequence"/>
</dbReference>
<accession>A0AAD3T6K1</accession>
<organism evidence="2 3">
    <name type="scientific">Nepenthes gracilis</name>
    <name type="common">Slender pitcher plant</name>
    <dbReference type="NCBI Taxonomy" id="150966"/>
    <lineage>
        <taxon>Eukaryota</taxon>
        <taxon>Viridiplantae</taxon>
        <taxon>Streptophyta</taxon>
        <taxon>Embryophyta</taxon>
        <taxon>Tracheophyta</taxon>
        <taxon>Spermatophyta</taxon>
        <taxon>Magnoliopsida</taxon>
        <taxon>eudicotyledons</taxon>
        <taxon>Gunneridae</taxon>
        <taxon>Pentapetalae</taxon>
        <taxon>Caryophyllales</taxon>
        <taxon>Nepenthaceae</taxon>
        <taxon>Nepenthes</taxon>
    </lineage>
</organism>
<dbReference type="EMBL" id="BSYO01000025">
    <property type="protein sequence ID" value="GMH22941.1"/>
    <property type="molecule type" value="Genomic_DNA"/>
</dbReference>
<name>A0AAD3T6K1_NEPGR</name>
<feature type="region of interest" description="Disordered" evidence="1">
    <location>
        <begin position="49"/>
        <end position="82"/>
    </location>
</feature>
<evidence type="ECO:0000313" key="3">
    <source>
        <dbReference type="Proteomes" id="UP001279734"/>
    </source>
</evidence>
<evidence type="ECO:0000313" key="2">
    <source>
        <dbReference type="EMBL" id="GMH22941.1"/>
    </source>
</evidence>
<feature type="compositionally biased region" description="Polar residues" evidence="1">
    <location>
        <begin position="52"/>
        <end position="70"/>
    </location>
</feature>
<sequence length="506" mass="54319">MNRLYHARICIEVRRDDPLPEKNWLLTGAVDFAKIVEVQIVYHSEPSHHISQHLNSQKRGSRSLHQQPNCPQAPAHEPGSHVGLVVQPSDLMLDAEALKESSSAHVIPSSSGMGCVLCSTATDSVSEPAEAEVGLKGTQVEDGGASHYPVDDGGSSYRALVDPGGTHQNLVYPTCDLDQLESNVPPVSLADSLNCGLGIPPPATDEFPKVDSVDQSSDASPFIALDQAPFLKVVRFAPEILSAEASSCAPHRRIPHLEVHVESGCQVTMPPIDVYGNSGKFSCSVAEEALPQPESLPTPIAVLNAEPPAGAVIETPALPFDDSRALTRPNSPLPDPNVLGGLLVLLGHNKSCSPGIFICLHWSELLDAAALFCCGPVPDWDAVLDCCLLHQWARSCLDVAISGLGGLTLLELSWASLVLELTMRHKCRCWQHNDSLLKGVVELLKLLLKPSRLQILVAAIRITTLWLQHDAEELTAVGVRLLASLLVFCIWCGRSGACAVPYFALC</sequence>